<dbReference type="SUPFAM" id="SSF55073">
    <property type="entry name" value="Nucleotide cyclase"/>
    <property type="match status" value="1"/>
</dbReference>
<protein>
    <submittedName>
        <fullName evidence="5">EAL domain-containing protein</fullName>
    </submittedName>
</protein>
<proteinExistence type="predicted"/>
<keyword evidence="6" id="KW-1185">Reference proteome</keyword>
<dbReference type="InterPro" id="IPR000160">
    <property type="entry name" value="GGDEF_dom"/>
</dbReference>
<dbReference type="NCBIfam" id="TIGR00254">
    <property type="entry name" value="GGDEF"/>
    <property type="match status" value="1"/>
</dbReference>
<reference evidence="5 6" key="1">
    <citation type="submission" date="2024-10" db="EMBL/GenBank/DDBJ databases">
        <title>The Natural Products Discovery Center: Release of the First 8490 Sequenced Strains for Exploring Actinobacteria Biosynthetic Diversity.</title>
        <authorList>
            <person name="Kalkreuter E."/>
            <person name="Kautsar S.A."/>
            <person name="Yang D."/>
            <person name="Bader C.D."/>
            <person name="Teijaro C.N."/>
            <person name="Fluegel L."/>
            <person name="Davis C.M."/>
            <person name="Simpson J.R."/>
            <person name="Lauterbach L."/>
            <person name="Steele A.D."/>
            <person name="Gui C."/>
            <person name="Meng S."/>
            <person name="Li G."/>
            <person name="Viehrig K."/>
            <person name="Ye F."/>
            <person name="Su P."/>
            <person name="Kiefer A.F."/>
            <person name="Nichols A."/>
            <person name="Cepeda A.J."/>
            <person name="Yan W."/>
            <person name="Fan B."/>
            <person name="Jiang Y."/>
            <person name="Adhikari A."/>
            <person name="Zheng C.-J."/>
            <person name="Schuster L."/>
            <person name="Cowan T.M."/>
            <person name="Smanski M.J."/>
            <person name="Chevrette M.G."/>
            <person name="De Carvalho L.P.S."/>
            <person name="Shen B."/>
        </authorList>
    </citation>
    <scope>NUCLEOTIDE SEQUENCE [LARGE SCALE GENOMIC DNA]</scope>
    <source>
        <strain evidence="5 6">NPDC087581</strain>
    </source>
</reference>
<dbReference type="SUPFAM" id="SSF158472">
    <property type="entry name" value="HAMP domain-like"/>
    <property type="match status" value="1"/>
</dbReference>
<dbReference type="InterPro" id="IPR029150">
    <property type="entry name" value="dCache_3"/>
</dbReference>
<dbReference type="CDD" id="cd01948">
    <property type="entry name" value="EAL"/>
    <property type="match status" value="1"/>
</dbReference>
<feature type="domain" description="HAMP" evidence="3">
    <location>
        <begin position="297"/>
        <end position="349"/>
    </location>
</feature>
<dbReference type="CDD" id="cd01949">
    <property type="entry name" value="GGDEF"/>
    <property type="match status" value="1"/>
</dbReference>
<evidence type="ECO:0000259" key="4">
    <source>
        <dbReference type="PROSITE" id="PS50887"/>
    </source>
</evidence>
<dbReference type="InterPro" id="IPR003660">
    <property type="entry name" value="HAMP_dom"/>
</dbReference>
<dbReference type="PANTHER" id="PTHR33121:SF71">
    <property type="entry name" value="OXYGEN SENSOR PROTEIN DOSP"/>
    <property type="match status" value="1"/>
</dbReference>
<dbReference type="SMART" id="SM00267">
    <property type="entry name" value="GGDEF"/>
    <property type="match status" value="1"/>
</dbReference>
<gene>
    <name evidence="5" type="ORF">ACIOWJ_13640</name>
</gene>
<dbReference type="EMBL" id="JBIUWZ010000017">
    <property type="protein sequence ID" value="MFJ2679117.1"/>
    <property type="molecule type" value="Genomic_DNA"/>
</dbReference>
<evidence type="ECO:0000313" key="5">
    <source>
        <dbReference type="EMBL" id="MFJ2679117.1"/>
    </source>
</evidence>
<feature type="domain" description="GGDEF" evidence="4">
    <location>
        <begin position="381"/>
        <end position="514"/>
    </location>
</feature>
<dbReference type="InterPro" id="IPR043128">
    <property type="entry name" value="Rev_trsase/Diguanyl_cyclase"/>
</dbReference>
<dbReference type="Gene3D" id="3.20.20.450">
    <property type="entry name" value="EAL domain"/>
    <property type="match status" value="1"/>
</dbReference>
<evidence type="ECO:0000256" key="1">
    <source>
        <dbReference type="SAM" id="Phobius"/>
    </source>
</evidence>
<accession>A0ABW8DZU1</accession>
<dbReference type="Pfam" id="PF00672">
    <property type="entry name" value="HAMP"/>
    <property type="match status" value="1"/>
</dbReference>
<dbReference type="CDD" id="cd06225">
    <property type="entry name" value="HAMP"/>
    <property type="match status" value="1"/>
</dbReference>
<dbReference type="PROSITE" id="PS50885">
    <property type="entry name" value="HAMP"/>
    <property type="match status" value="1"/>
</dbReference>
<keyword evidence="1" id="KW-0812">Transmembrane</keyword>
<keyword evidence="1" id="KW-0472">Membrane</keyword>
<dbReference type="Pfam" id="PF14827">
    <property type="entry name" value="dCache_3"/>
    <property type="match status" value="1"/>
</dbReference>
<dbReference type="Gene3D" id="6.10.340.10">
    <property type="match status" value="1"/>
</dbReference>
<sequence>MKLRSSFQARVASVLILLLLVVIGALYFSVKAATNSAVRSQALAQLDVGARVFERLLDVRGRRLADGVQLLAADFGFRDAVASGDSATMRSVLLNHGKRINASDMILLGMDGKVLASTLSEVPEGSTFKYDQSLREARRNRQVMLIVPLQGKPHLLVEASVLAPLPIARVVMGFSMDGAFADELRSLSNLEVSFLAIEKDQPGELVTTQPQELRRSILALMQGDSTRRGVSTTDHLEQRFLNQSLVLASDENGKVLALLQSPLDAAMQAFVPLDEKILAIALVALLASLIGALLLARTVSRPVQALALAAERIGQGDYQTPVTLARSDELGLLAHAVNSMQSGIAEREQQLAHNALHDRLTGLPNRALAMERLGSAIALNRPVALIYLGIDNLRVASETAGTDAVDQLLLAVSRRLEAVLRPGDTLAHLIADEFLLLLEGAGSDEAVGMADKLQQLLLRPQRINGHDLALDCRLGIAAFPADGESPHTLLERAAIAMKDAAQMPGRLQVYEHGRDLAHRRQITLIRDLRHAPNQGQLLLHYQPKLDIREGHVRQAEALLRWQHPQFGMVSPAEFIPLAERSGSIQLLTHWVIEEGIRQLCEWNRRGLYLQLSLNISADDLLGDELAHRVSALLRRYGLPAEQLVFEITESAVMREPEKALKVLHLLRDCGISLSVDDFGTGYSSLAHLKRLPVQELKIDQSFVRNLDETSEDAVIVRSTIEMSHNLGLKVVAEGVEYAHSLRLLERWQCDTAQGYLISRPLSADAFEAWVALPLSAQTSLVH</sequence>
<dbReference type="Proteomes" id="UP001617213">
    <property type="component" value="Unassembled WGS sequence"/>
</dbReference>
<feature type="transmembrane region" description="Helical" evidence="1">
    <location>
        <begin position="277"/>
        <end position="296"/>
    </location>
</feature>
<evidence type="ECO:0000259" key="2">
    <source>
        <dbReference type="PROSITE" id="PS50883"/>
    </source>
</evidence>
<dbReference type="Pfam" id="PF00990">
    <property type="entry name" value="GGDEF"/>
    <property type="match status" value="1"/>
</dbReference>
<dbReference type="PANTHER" id="PTHR33121">
    <property type="entry name" value="CYCLIC DI-GMP PHOSPHODIESTERASE PDEF"/>
    <property type="match status" value="1"/>
</dbReference>
<dbReference type="PROSITE" id="PS50883">
    <property type="entry name" value="EAL"/>
    <property type="match status" value="1"/>
</dbReference>
<dbReference type="SMART" id="SM00052">
    <property type="entry name" value="EAL"/>
    <property type="match status" value="1"/>
</dbReference>
<feature type="domain" description="EAL" evidence="2">
    <location>
        <begin position="521"/>
        <end position="774"/>
    </location>
</feature>
<dbReference type="InterPro" id="IPR001633">
    <property type="entry name" value="EAL_dom"/>
</dbReference>
<dbReference type="Pfam" id="PF00563">
    <property type="entry name" value="EAL"/>
    <property type="match status" value="1"/>
</dbReference>
<dbReference type="SMART" id="SM00304">
    <property type="entry name" value="HAMP"/>
    <property type="match status" value="1"/>
</dbReference>
<evidence type="ECO:0000313" key="6">
    <source>
        <dbReference type="Proteomes" id="UP001617213"/>
    </source>
</evidence>
<comment type="caution">
    <text evidence="5">The sequence shown here is derived from an EMBL/GenBank/DDBJ whole genome shotgun (WGS) entry which is preliminary data.</text>
</comment>
<organism evidence="5 6">
    <name type="scientific">Pseudomonas sivasensis</name>
    <dbReference type="NCBI Taxonomy" id="1880678"/>
    <lineage>
        <taxon>Bacteria</taxon>
        <taxon>Pseudomonadati</taxon>
        <taxon>Pseudomonadota</taxon>
        <taxon>Gammaproteobacteria</taxon>
        <taxon>Pseudomonadales</taxon>
        <taxon>Pseudomonadaceae</taxon>
        <taxon>Pseudomonas</taxon>
    </lineage>
</organism>
<dbReference type="PROSITE" id="PS50887">
    <property type="entry name" value="GGDEF"/>
    <property type="match status" value="1"/>
</dbReference>
<dbReference type="InterPro" id="IPR035919">
    <property type="entry name" value="EAL_sf"/>
</dbReference>
<dbReference type="Gene3D" id="3.30.70.270">
    <property type="match status" value="1"/>
</dbReference>
<dbReference type="InterPro" id="IPR050706">
    <property type="entry name" value="Cyclic-di-GMP_PDE-like"/>
</dbReference>
<evidence type="ECO:0000259" key="3">
    <source>
        <dbReference type="PROSITE" id="PS50885"/>
    </source>
</evidence>
<dbReference type="InterPro" id="IPR029787">
    <property type="entry name" value="Nucleotide_cyclase"/>
</dbReference>
<name>A0ABW8DZU1_9PSED</name>
<keyword evidence="1" id="KW-1133">Transmembrane helix</keyword>
<dbReference type="RefSeq" id="WP_032891872.1">
    <property type="nucleotide sequence ID" value="NZ_JAAOWU010000001.1"/>
</dbReference>
<dbReference type="SUPFAM" id="SSF141868">
    <property type="entry name" value="EAL domain-like"/>
    <property type="match status" value="1"/>
</dbReference>